<dbReference type="Gene3D" id="2.115.10.20">
    <property type="entry name" value="Glycosyl hydrolase domain, family 43"/>
    <property type="match status" value="1"/>
</dbReference>
<accession>A0AAX6MGZ0</accession>
<keyword evidence="3 6" id="KW-0326">Glycosidase</keyword>
<dbReference type="GO" id="GO:0005975">
    <property type="term" value="P:carbohydrate metabolic process"/>
    <property type="evidence" value="ECO:0007669"/>
    <property type="project" value="InterPro"/>
</dbReference>
<dbReference type="CDD" id="cd08999">
    <property type="entry name" value="GH43_ABN-like"/>
    <property type="match status" value="1"/>
</dbReference>
<evidence type="ECO:0000313" key="8">
    <source>
        <dbReference type="EMBL" id="KAK6951764.1"/>
    </source>
</evidence>
<dbReference type="Pfam" id="PF04616">
    <property type="entry name" value="Glyco_hydro_43"/>
    <property type="match status" value="1"/>
</dbReference>
<dbReference type="EMBL" id="JBANMG010000006">
    <property type="protein sequence ID" value="KAK6951764.1"/>
    <property type="molecule type" value="Genomic_DNA"/>
</dbReference>
<evidence type="ECO:0000256" key="4">
    <source>
        <dbReference type="PIRSR" id="PIRSR606710-1"/>
    </source>
</evidence>
<evidence type="ECO:0008006" key="10">
    <source>
        <dbReference type="Google" id="ProtNLM"/>
    </source>
</evidence>
<dbReference type="InterPro" id="IPR051795">
    <property type="entry name" value="Glycosyl_Hydrlase_43"/>
</dbReference>
<dbReference type="Proteomes" id="UP001369815">
    <property type="component" value="Unassembled WGS sequence"/>
</dbReference>
<dbReference type="AlphaFoldDB" id="A0AAX6MGZ0"/>
<dbReference type="PANTHER" id="PTHR42812">
    <property type="entry name" value="BETA-XYLOSIDASE"/>
    <property type="match status" value="1"/>
</dbReference>
<organism evidence="8 9">
    <name type="scientific">Daldinia eschscholtzii</name>
    <dbReference type="NCBI Taxonomy" id="292717"/>
    <lineage>
        <taxon>Eukaryota</taxon>
        <taxon>Fungi</taxon>
        <taxon>Dikarya</taxon>
        <taxon>Ascomycota</taxon>
        <taxon>Pezizomycotina</taxon>
        <taxon>Sordariomycetes</taxon>
        <taxon>Xylariomycetidae</taxon>
        <taxon>Xylariales</taxon>
        <taxon>Hypoxylaceae</taxon>
        <taxon>Daldinia</taxon>
    </lineage>
</organism>
<dbReference type="SUPFAM" id="SSF75005">
    <property type="entry name" value="Arabinanase/levansucrase/invertase"/>
    <property type="match status" value="1"/>
</dbReference>
<dbReference type="InterPro" id="IPR023296">
    <property type="entry name" value="Glyco_hydro_beta-prop_sf"/>
</dbReference>
<comment type="similarity">
    <text evidence="1 6">Belongs to the glycosyl hydrolase 43 family.</text>
</comment>
<dbReference type="InterPro" id="IPR006710">
    <property type="entry name" value="Glyco_hydro_43"/>
</dbReference>
<name>A0AAX6MGZ0_9PEZI</name>
<feature type="chain" id="PRO_5043377066" description="Glycoside hydrolase family 43 protein" evidence="7">
    <location>
        <begin position="22"/>
        <end position="329"/>
    </location>
</feature>
<evidence type="ECO:0000256" key="3">
    <source>
        <dbReference type="ARBA" id="ARBA00023295"/>
    </source>
</evidence>
<evidence type="ECO:0000256" key="6">
    <source>
        <dbReference type="RuleBase" id="RU361187"/>
    </source>
</evidence>
<evidence type="ECO:0000256" key="5">
    <source>
        <dbReference type="PIRSR" id="PIRSR606710-2"/>
    </source>
</evidence>
<feature type="site" description="Important for catalytic activity, responsible for pKa modulation of the active site Glu and correct orientation of both the proton donor and substrate" evidence="5">
    <location>
        <position position="158"/>
    </location>
</feature>
<proteinExistence type="inferred from homology"/>
<keyword evidence="2 6" id="KW-0378">Hydrolase</keyword>
<feature type="active site" description="Proton acceptor" evidence="4">
    <location>
        <position position="42"/>
    </location>
</feature>
<reference evidence="8 9" key="1">
    <citation type="journal article" date="2024" name="Front Chem Biol">
        <title>Unveiling the potential of Daldinia eschscholtzii MFLUCC 19-0629 through bioactivity and bioinformatics studies for enhanced sustainable agriculture production.</title>
        <authorList>
            <person name="Brooks S."/>
            <person name="Weaver J.A."/>
            <person name="Klomchit A."/>
            <person name="Alharthi S.A."/>
            <person name="Onlamun T."/>
            <person name="Nurani R."/>
            <person name="Vong T.K."/>
            <person name="Alberti F."/>
            <person name="Greco C."/>
        </authorList>
    </citation>
    <scope>NUCLEOTIDE SEQUENCE [LARGE SCALE GENOMIC DNA]</scope>
    <source>
        <strain evidence="8">MFLUCC 19-0629</strain>
    </source>
</reference>
<evidence type="ECO:0000256" key="1">
    <source>
        <dbReference type="ARBA" id="ARBA00009865"/>
    </source>
</evidence>
<comment type="caution">
    <text evidence="8">The sequence shown here is derived from an EMBL/GenBank/DDBJ whole genome shotgun (WGS) entry which is preliminary data.</text>
</comment>
<evidence type="ECO:0000256" key="2">
    <source>
        <dbReference type="ARBA" id="ARBA00022801"/>
    </source>
</evidence>
<keyword evidence="7" id="KW-0732">Signal</keyword>
<feature type="signal peptide" evidence="7">
    <location>
        <begin position="1"/>
        <end position="21"/>
    </location>
</feature>
<dbReference type="GO" id="GO:0004553">
    <property type="term" value="F:hydrolase activity, hydrolyzing O-glycosyl compounds"/>
    <property type="evidence" value="ECO:0007669"/>
    <property type="project" value="InterPro"/>
</dbReference>
<evidence type="ECO:0000313" key="9">
    <source>
        <dbReference type="Proteomes" id="UP001369815"/>
    </source>
</evidence>
<dbReference type="PANTHER" id="PTHR42812:SF5">
    <property type="entry name" value="ENDO-ARABINASE"/>
    <property type="match status" value="1"/>
</dbReference>
<keyword evidence="9" id="KW-1185">Reference proteome</keyword>
<feature type="active site" description="Proton donor" evidence="4">
    <location>
        <position position="229"/>
    </location>
</feature>
<evidence type="ECO:0000256" key="7">
    <source>
        <dbReference type="SAM" id="SignalP"/>
    </source>
</evidence>
<sequence>MKLLSILAAAALSFLSVSASAIPMHTLRKGGDDPVFENDFADPSIFQDEDGTWYAFGTAGNDKQVQVATGDSLYGKWSLLENIDALPQSAAWTTGRHTWAPDVRQASNGKYVMYYSGEVAEDSAHHCIGAAVADFITGPYIPEDEPFACNLSAGGSIDASGFQDVDGKQYVLYKVDGNSVGHGGSCSNTKNPIVPTPIMLQEVGDDGVTKVGQPIEIFNRSDEDGPLVEAPSLLRTDNGLYILFFSSGCYLEPSYNVNYATSTSLTGPFQRAQRPIIKSGEYTLRAPGGATAVHVGDKVGIAFHADCQQGRCMHTSHAVVDGREVRVVM</sequence>
<protein>
    <recommendedName>
        <fullName evidence="10">Glycoside hydrolase family 43 protein</fullName>
    </recommendedName>
</protein>
<gene>
    <name evidence="8" type="ORF">Daesc_006287</name>
</gene>